<protein>
    <submittedName>
        <fullName evidence="4">FecR family protein</fullName>
    </submittedName>
</protein>
<gene>
    <name evidence="4" type="ORF">DVR12_13830</name>
</gene>
<dbReference type="Proteomes" id="UP000260644">
    <property type="component" value="Unassembled WGS sequence"/>
</dbReference>
<dbReference type="Gene3D" id="2.60.120.1440">
    <property type="match status" value="1"/>
</dbReference>
<dbReference type="AlphaFoldDB" id="A0A3E1Y953"/>
<proteinExistence type="predicted"/>
<evidence type="ECO:0000259" key="2">
    <source>
        <dbReference type="Pfam" id="PF04773"/>
    </source>
</evidence>
<reference evidence="4 5" key="1">
    <citation type="submission" date="2018-07" db="EMBL/GenBank/DDBJ databases">
        <title>Chitinophaga K2CV101002-2 sp. nov., isolated from a monsoon evergreen broad-leaved forest soil.</title>
        <authorList>
            <person name="Lv Y."/>
        </authorList>
    </citation>
    <scope>NUCLEOTIDE SEQUENCE [LARGE SCALE GENOMIC DNA]</scope>
    <source>
        <strain evidence="4 5">GDMCC 1.1288</strain>
    </source>
</reference>
<keyword evidence="5" id="KW-1185">Reference proteome</keyword>
<dbReference type="GO" id="GO:0016989">
    <property type="term" value="F:sigma factor antagonist activity"/>
    <property type="evidence" value="ECO:0007669"/>
    <property type="project" value="TreeGrafter"/>
</dbReference>
<name>A0A3E1Y953_9BACT</name>
<dbReference type="InterPro" id="IPR012373">
    <property type="entry name" value="Ferrdict_sens_TM"/>
</dbReference>
<dbReference type="PANTHER" id="PTHR30273:SF2">
    <property type="entry name" value="PROTEIN FECR"/>
    <property type="match status" value="1"/>
</dbReference>
<dbReference type="Gene3D" id="3.55.50.30">
    <property type="match status" value="1"/>
</dbReference>
<dbReference type="OrthoDB" id="923517at2"/>
<dbReference type="RefSeq" id="WP_116976280.1">
    <property type="nucleotide sequence ID" value="NZ_QPMM01000007.1"/>
</dbReference>
<feature type="domain" description="Protein FecR C-terminal" evidence="3">
    <location>
        <begin position="281"/>
        <end position="342"/>
    </location>
</feature>
<evidence type="ECO:0000313" key="5">
    <source>
        <dbReference type="Proteomes" id="UP000260644"/>
    </source>
</evidence>
<keyword evidence="1" id="KW-1133">Transmembrane helix</keyword>
<dbReference type="PANTHER" id="PTHR30273">
    <property type="entry name" value="PERIPLASMIC SIGNAL SENSOR AND SIGMA FACTOR ACTIVATOR FECR-RELATED"/>
    <property type="match status" value="1"/>
</dbReference>
<evidence type="ECO:0000256" key="1">
    <source>
        <dbReference type="SAM" id="Phobius"/>
    </source>
</evidence>
<evidence type="ECO:0000313" key="4">
    <source>
        <dbReference type="EMBL" id="RFS21736.1"/>
    </source>
</evidence>
<accession>A0A3E1Y953</accession>
<keyword evidence="1" id="KW-0472">Membrane</keyword>
<dbReference type="EMBL" id="QPMM01000007">
    <property type="protein sequence ID" value="RFS21736.1"/>
    <property type="molecule type" value="Genomic_DNA"/>
</dbReference>
<organism evidence="4 5">
    <name type="scientific">Chitinophaga silvatica</name>
    <dbReference type="NCBI Taxonomy" id="2282649"/>
    <lineage>
        <taxon>Bacteria</taxon>
        <taxon>Pseudomonadati</taxon>
        <taxon>Bacteroidota</taxon>
        <taxon>Chitinophagia</taxon>
        <taxon>Chitinophagales</taxon>
        <taxon>Chitinophagaceae</taxon>
        <taxon>Chitinophaga</taxon>
    </lineage>
</organism>
<dbReference type="InterPro" id="IPR006860">
    <property type="entry name" value="FecR"/>
</dbReference>
<dbReference type="Pfam" id="PF04773">
    <property type="entry name" value="FecR"/>
    <property type="match status" value="1"/>
</dbReference>
<feature type="transmembrane region" description="Helical" evidence="1">
    <location>
        <begin position="107"/>
        <end position="127"/>
    </location>
</feature>
<evidence type="ECO:0000259" key="3">
    <source>
        <dbReference type="Pfam" id="PF16344"/>
    </source>
</evidence>
<sequence>MKKESITHKYVNYKESDFLTDSYFQEWVYQPSADHEAFWLQVINTLPQQREAIENARLYLKNISFATHTPSDEEVEASWEKHLQLIQTIAQPVEKPVGKIHTLRRTLIRAAAVITGLIIISGVYFFLNNYHNEQIIKTGFGETRQVTLPDGSQVDLNANSKITFNDNWKNGKSREVWLEGEALFNVTHINKDTNQIKSGDKFLVHTKGLTVTVLGTVFDIRQRRQKTEVVLQSGKIKLSFDNNNQDIIMYPGQIVAYNDSEKKSTTASIAPEKFSAWKNQKLILENPKVEEILVYLEDNFGKKIIVEDKEMNTRSVNGPILISSLDDALFVLSTILNTQVEKPDSSTIILRSRISR</sequence>
<dbReference type="InterPro" id="IPR032508">
    <property type="entry name" value="FecR_C"/>
</dbReference>
<feature type="domain" description="FecR protein" evidence="2">
    <location>
        <begin position="136"/>
        <end position="237"/>
    </location>
</feature>
<dbReference type="PIRSF" id="PIRSF018266">
    <property type="entry name" value="FecR"/>
    <property type="match status" value="1"/>
</dbReference>
<keyword evidence="1" id="KW-0812">Transmembrane</keyword>
<comment type="caution">
    <text evidence="4">The sequence shown here is derived from an EMBL/GenBank/DDBJ whole genome shotgun (WGS) entry which is preliminary data.</text>
</comment>
<dbReference type="Pfam" id="PF16344">
    <property type="entry name" value="FecR_C"/>
    <property type="match status" value="1"/>
</dbReference>